<proteinExistence type="predicted"/>
<evidence type="ECO:0000313" key="2">
    <source>
        <dbReference type="EMBL" id="NRF71402.1"/>
    </source>
</evidence>
<dbReference type="Pfam" id="PF24720">
    <property type="entry name" value="DUF7673"/>
    <property type="match status" value="1"/>
</dbReference>
<reference evidence="2 3" key="1">
    <citation type="submission" date="2020-05" db="EMBL/GenBank/DDBJ databases">
        <title>Aquincola sp. isolate from soil.</title>
        <authorList>
            <person name="Han J."/>
            <person name="Kim D.-U."/>
        </authorList>
    </citation>
    <scope>NUCLEOTIDE SEQUENCE [LARGE SCALE GENOMIC DNA]</scope>
    <source>
        <strain evidence="2 3">S2</strain>
    </source>
</reference>
<protein>
    <recommendedName>
        <fullName evidence="1">DUF7673 domain-containing protein</fullName>
    </recommendedName>
</protein>
<organism evidence="2 3">
    <name type="scientific">Pseudaquabacterium terrae</name>
    <dbReference type="NCBI Taxonomy" id="2732868"/>
    <lineage>
        <taxon>Bacteria</taxon>
        <taxon>Pseudomonadati</taxon>
        <taxon>Pseudomonadota</taxon>
        <taxon>Betaproteobacteria</taxon>
        <taxon>Burkholderiales</taxon>
        <taxon>Sphaerotilaceae</taxon>
        <taxon>Pseudaquabacterium</taxon>
    </lineage>
</organism>
<dbReference type="Proteomes" id="UP000737171">
    <property type="component" value="Unassembled WGS sequence"/>
</dbReference>
<dbReference type="InterPro" id="IPR056090">
    <property type="entry name" value="DUF7673"/>
</dbReference>
<keyword evidence="3" id="KW-1185">Reference proteome</keyword>
<gene>
    <name evidence="2" type="ORF">HLB44_30895</name>
</gene>
<evidence type="ECO:0000313" key="3">
    <source>
        <dbReference type="Proteomes" id="UP000737171"/>
    </source>
</evidence>
<comment type="caution">
    <text evidence="2">The sequence shown here is derived from an EMBL/GenBank/DDBJ whole genome shotgun (WGS) entry which is preliminary data.</text>
</comment>
<feature type="domain" description="DUF7673" evidence="1">
    <location>
        <begin position="24"/>
        <end position="108"/>
    </location>
</feature>
<name>A0ABX2ERP2_9BURK</name>
<dbReference type="RefSeq" id="WP_173132469.1">
    <property type="nucleotide sequence ID" value="NZ_JABRWJ010000011.1"/>
</dbReference>
<evidence type="ECO:0000259" key="1">
    <source>
        <dbReference type="Pfam" id="PF24720"/>
    </source>
</evidence>
<accession>A0ABX2ERP2</accession>
<sequence length="115" mass="12985">MKDFERQQREWDSRAQTAQAAAAQALARLLALAEKHDTGQARRVALFLASTYDGQAFPFDLFELRAVDVAISDDMLACMDALRWAKADLHKLVPEGERRILAVLADWGIEWPQQS</sequence>
<dbReference type="EMBL" id="JABRWJ010000011">
    <property type="protein sequence ID" value="NRF71402.1"/>
    <property type="molecule type" value="Genomic_DNA"/>
</dbReference>